<dbReference type="Pfam" id="PF00392">
    <property type="entry name" value="GntR"/>
    <property type="match status" value="1"/>
</dbReference>
<dbReference type="EMBL" id="WPIN01000010">
    <property type="protein sequence ID" value="MVM33181.1"/>
    <property type="molecule type" value="Genomic_DNA"/>
</dbReference>
<evidence type="ECO:0000313" key="5">
    <source>
        <dbReference type="EMBL" id="MVM33181.1"/>
    </source>
</evidence>
<feature type="domain" description="HTH gntR-type" evidence="4">
    <location>
        <begin position="13"/>
        <end position="81"/>
    </location>
</feature>
<dbReference type="InterPro" id="IPR028082">
    <property type="entry name" value="Peripla_BP_I"/>
</dbReference>
<evidence type="ECO:0000259" key="4">
    <source>
        <dbReference type="PROSITE" id="PS50949"/>
    </source>
</evidence>
<dbReference type="CDD" id="cd07377">
    <property type="entry name" value="WHTH_GntR"/>
    <property type="match status" value="1"/>
</dbReference>
<dbReference type="SUPFAM" id="SSF53822">
    <property type="entry name" value="Periplasmic binding protein-like I"/>
    <property type="match status" value="1"/>
</dbReference>
<dbReference type="GO" id="GO:0003700">
    <property type="term" value="F:DNA-binding transcription factor activity"/>
    <property type="evidence" value="ECO:0007669"/>
    <property type="project" value="InterPro"/>
</dbReference>
<dbReference type="Proteomes" id="UP000436006">
    <property type="component" value="Unassembled WGS sequence"/>
</dbReference>
<gene>
    <name evidence="5" type="ORF">GO755_24285</name>
</gene>
<dbReference type="PROSITE" id="PS50949">
    <property type="entry name" value="HTH_GNTR"/>
    <property type="match status" value="1"/>
</dbReference>
<dbReference type="PANTHER" id="PTHR38445:SF9">
    <property type="entry name" value="HTH-TYPE TRANSCRIPTIONAL REPRESSOR YTRA"/>
    <property type="match status" value="1"/>
</dbReference>
<dbReference type="GO" id="GO:0003677">
    <property type="term" value="F:DNA binding"/>
    <property type="evidence" value="ECO:0007669"/>
    <property type="project" value="UniProtKB-KW"/>
</dbReference>
<dbReference type="Gene3D" id="1.10.10.10">
    <property type="entry name" value="Winged helix-like DNA-binding domain superfamily/Winged helix DNA-binding domain"/>
    <property type="match status" value="1"/>
</dbReference>
<dbReference type="InterPro" id="IPR000524">
    <property type="entry name" value="Tscrpt_reg_HTH_GntR"/>
</dbReference>
<name>A0A7K1SHA8_9BACT</name>
<reference evidence="5 6" key="1">
    <citation type="submission" date="2019-12" db="EMBL/GenBank/DDBJ databases">
        <title>Spirosoma sp. HMF4905 genome sequencing and assembly.</title>
        <authorList>
            <person name="Kang H."/>
            <person name="Cha I."/>
            <person name="Kim H."/>
            <person name="Joh K."/>
        </authorList>
    </citation>
    <scope>NUCLEOTIDE SEQUENCE [LARGE SCALE GENOMIC DNA]</scope>
    <source>
        <strain evidence="5 6">HMF4905</strain>
    </source>
</reference>
<proteinExistence type="predicted"/>
<dbReference type="AlphaFoldDB" id="A0A7K1SHA8"/>
<keyword evidence="1" id="KW-0805">Transcription regulation</keyword>
<accession>A0A7K1SHA8</accession>
<dbReference type="InterPro" id="IPR036390">
    <property type="entry name" value="WH_DNA-bd_sf"/>
</dbReference>
<comment type="caution">
    <text evidence="5">The sequence shown here is derived from an EMBL/GenBank/DDBJ whole genome shotgun (WGS) entry which is preliminary data.</text>
</comment>
<dbReference type="PANTHER" id="PTHR38445">
    <property type="entry name" value="HTH-TYPE TRANSCRIPTIONAL REPRESSOR YTRA"/>
    <property type="match status" value="1"/>
</dbReference>
<dbReference type="SMART" id="SM00345">
    <property type="entry name" value="HTH_GNTR"/>
    <property type="match status" value="1"/>
</dbReference>
<sequence length="341" mass="38508">MKDTLTMTDRQRSPKYLQVVNAVISDIEGGSLRIGDRLPSINDACTDWYLSKDSVKRAYDTLSQLGLITSVYRKGYFIAGKANRRIQRVLIITGQLTESVKQLHDAIVRQVGGKALIDICTYNYRQDLLGQLIDKHLGNYHYFLLMPHLVETNPTSIQCLNNLPGNQLILVGSQWRDLLTHGHQIYYGGQKAFYEALESQLTVLRKYSQLNLVLPNLDFFEADYIQAFQQFCTRHDFNFQLLDELTETDICLHQAYFVTDSADLITLVDYSQQHAHQLGQDLGVVSFTENEYTRLLAGGVSVISHPSAEVGRLVAQILIGQPGSSQPAYSLPLQLQFRASC</sequence>
<keyword evidence="2" id="KW-0238">DNA-binding</keyword>
<dbReference type="Gene3D" id="3.40.50.2300">
    <property type="match status" value="1"/>
</dbReference>
<evidence type="ECO:0000313" key="6">
    <source>
        <dbReference type="Proteomes" id="UP000436006"/>
    </source>
</evidence>
<evidence type="ECO:0000256" key="2">
    <source>
        <dbReference type="ARBA" id="ARBA00023125"/>
    </source>
</evidence>
<keyword evidence="6" id="KW-1185">Reference proteome</keyword>
<evidence type="ECO:0000256" key="1">
    <source>
        <dbReference type="ARBA" id="ARBA00023015"/>
    </source>
</evidence>
<dbReference type="RefSeq" id="WP_157587902.1">
    <property type="nucleotide sequence ID" value="NZ_WPIN01000010.1"/>
</dbReference>
<protein>
    <submittedName>
        <fullName evidence="5">GntR family transcriptional regulator</fullName>
    </submittedName>
</protein>
<dbReference type="InterPro" id="IPR036388">
    <property type="entry name" value="WH-like_DNA-bd_sf"/>
</dbReference>
<keyword evidence="3" id="KW-0804">Transcription</keyword>
<organism evidence="5 6">
    <name type="scientific">Spirosoma arboris</name>
    <dbReference type="NCBI Taxonomy" id="2682092"/>
    <lineage>
        <taxon>Bacteria</taxon>
        <taxon>Pseudomonadati</taxon>
        <taxon>Bacteroidota</taxon>
        <taxon>Cytophagia</taxon>
        <taxon>Cytophagales</taxon>
        <taxon>Cytophagaceae</taxon>
        <taxon>Spirosoma</taxon>
    </lineage>
</organism>
<evidence type="ECO:0000256" key="3">
    <source>
        <dbReference type="ARBA" id="ARBA00023163"/>
    </source>
</evidence>
<dbReference type="SUPFAM" id="SSF46785">
    <property type="entry name" value="Winged helix' DNA-binding domain"/>
    <property type="match status" value="1"/>
</dbReference>